<comment type="caution">
    <text evidence="1">The sequence shown here is derived from an EMBL/GenBank/DDBJ whole genome shotgun (WGS) entry which is preliminary data.</text>
</comment>
<protein>
    <submittedName>
        <fullName evidence="1">Uncharacterized protein</fullName>
    </submittedName>
</protein>
<reference evidence="1" key="1">
    <citation type="submission" date="2019-08" db="EMBL/GenBank/DDBJ databases">
        <authorList>
            <person name="Kucharzyk K."/>
            <person name="Murdoch R.W."/>
            <person name="Higgins S."/>
            <person name="Loffler F."/>
        </authorList>
    </citation>
    <scope>NUCLEOTIDE SEQUENCE</scope>
</reference>
<sequence>MQYGVICYAQQKISIDIGYRTVCGTFFYNISTNNGFPIDVSNGTVDIFLVLLLRYYRRFGDYYVVFSYRIRVFRTLQ</sequence>
<name>A0A645BLM3_9ZZZZ</name>
<organism evidence="1">
    <name type="scientific">bioreactor metagenome</name>
    <dbReference type="NCBI Taxonomy" id="1076179"/>
    <lineage>
        <taxon>unclassified sequences</taxon>
        <taxon>metagenomes</taxon>
        <taxon>ecological metagenomes</taxon>
    </lineage>
</organism>
<dbReference type="EMBL" id="VSSQ01020946">
    <property type="protein sequence ID" value="MPM66206.1"/>
    <property type="molecule type" value="Genomic_DNA"/>
</dbReference>
<dbReference type="AlphaFoldDB" id="A0A645BLM3"/>
<gene>
    <name evidence="1" type="ORF">SDC9_113113</name>
</gene>
<proteinExistence type="predicted"/>
<accession>A0A645BLM3</accession>
<evidence type="ECO:0000313" key="1">
    <source>
        <dbReference type="EMBL" id="MPM66206.1"/>
    </source>
</evidence>